<dbReference type="AlphaFoldDB" id="A0AAN8IUR2"/>
<proteinExistence type="predicted"/>
<feature type="region of interest" description="Disordered" evidence="2">
    <location>
        <begin position="36"/>
        <end position="55"/>
    </location>
</feature>
<evidence type="ECO:0000256" key="2">
    <source>
        <dbReference type="SAM" id="MobiDB-lite"/>
    </source>
</evidence>
<keyword evidence="4" id="KW-1185">Reference proteome</keyword>
<evidence type="ECO:0000313" key="4">
    <source>
        <dbReference type="Proteomes" id="UP001331761"/>
    </source>
</evidence>
<keyword evidence="1" id="KW-0175">Coiled coil</keyword>
<evidence type="ECO:0000256" key="1">
    <source>
        <dbReference type="SAM" id="Coils"/>
    </source>
</evidence>
<name>A0AAN8IUR2_TRICO</name>
<dbReference type="EMBL" id="WIXE01000313">
    <property type="protein sequence ID" value="KAK5986701.1"/>
    <property type="molecule type" value="Genomic_DNA"/>
</dbReference>
<organism evidence="3 4">
    <name type="scientific">Trichostrongylus colubriformis</name>
    <name type="common">Black scour worm</name>
    <dbReference type="NCBI Taxonomy" id="6319"/>
    <lineage>
        <taxon>Eukaryota</taxon>
        <taxon>Metazoa</taxon>
        <taxon>Ecdysozoa</taxon>
        <taxon>Nematoda</taxon>
        <taxon>Chromadorea</taxon>
        <taxon>Rhabditida</taxon>
        <taxon>Rhabditina</taxon>
        <taxon>Rhabditomorpha</taxon>
        <taxon>Strongyloidea</taxon>
        <taxon>Trichostrongylidae</taxon>
        <taxon>Trichostrongylus</taxon>
    </lineage>
</organism>
<protein>
    <submittedName>
        <fullName evidence="3">Uncharacterized protein</fullName>
    </submittedName>
</protein>
<accession>A0AAN8IUR2</accession>
<sequence>MKQLEEKIDNMAVKLRENEEREQKYKDKMAVLEKENSNLNISRDRASNKLAEEQRKTAELEQKLRELNKEIQSAQLKARSEQQRSSERDGKLQTLTNRVRELEIQLADKTAQSDVDSVLVKKMESGGQAIALELDRQKQMNAELVHQNEELRGTCKVLEEELITLRAALEKKKNVSKQAMTDLLNNYKDSERKSMERATECEQLKAQLQSVRHSNCATWRSVNRGYSEDNCIIRGKYLHNRSGYGDSFSMLRTTSSSHDLSIRTSPERAVRFNDHGSDRLLDISSSMEITLRFLKERIEQLERDKTELMNDLKAQHAEMQDNLAKTKDAVGSMQALERKVKELQNVASYVPELLKNVMTSKLVVCLSH</sequence>
<dbReference type="Proteomes" id="UP001331761">
    <property type="component" value="Unassembled WGS sequence"/>
</dbReference>
<feature type="coiled-coil region" evidence="1">
    <location>
        <begin position="284"/>
        <end position="346"/>
    </location>
</feature>
<evidence type="ECO:0000313" key="3">
    <source>
        <dbReference type="EMBL" id="KAK5986701.1"/>
    </source>
</evidence>
<comment type="caution">
    <text evidence="3">The sequence shown here is derived from an EMBL/GenBank/DDBJ whole genome shotgun (WGS) entry which is preliminary data.</text>
</comment>
<gene>
    <name evidence="3" type="ORF">GCK32_013275</name>
</gene>
<reference evidence="3 4" key="1">
    <citation type="submission" date="2019-10" db="EMBL/GenBank/DDBJ databases">
        <title>Assembly and Annotation for the nematode Trichostrongylus colubriformis.</title>
        <authorList>
            <person name="Martin J."/>
        </authorList>
    </citation>
    <scope>NUCLEOTIDE SEQUENCE [LARGE SCALE GENOMIC DNA]</scope>
    <source>
        <strain evidence="3">G859</strain>
        <tissue evidence="3">Whole worm</tissue>
    </source>
</reference>